<keyword evidence="2" id="KW-1185">Reference proteome</keyword>
<sequence length="72" mass="8397">MTFFLGFFNYMHIKDRNKRLLIVCYKPVDIYTCRMSPDGNGFTLLTCGSLPDDCKRHAKLLGLIKLKKLVRK</sequence>
<gene>
    <name evidence="1" type="ORF">CQU01_22850</name>
</gene>
<evidence type="ECO:0000313" key="1">
    <source>
        <dbReference type="EMBL" id="GEN32047.1"/>
    </source>
</evidence>
<comment type="caution">
    <text evidence="1">The sequence shown here is derived from an EMBL/GenBank/DDBJ whole genome shotgun (WGS) entry which is preliminary data.</text>
</comment>
<name>A0A511UZG6_9BACI</name>
<dbReference type="AlphaFoldDB" id="A0A511UZG6"/>
<proteinExistence type="predicted"/>
<dbReference type="EMBL" id="BJXW01000027">
    <property type="protein sequence ID" value="GEN32047.1"/>
    <property type="molecule type" value="Genomic_DNA"/>
</dbReference>
<reference evidence="1 2" key="1">
    <citation type="submission" date="2019-07" db="EMBL/GenBank/DDBJ databases">
        <title>Whole genome shotgun sequence of Cerasibacillus quisquiliarum NBRC 102429.</title>
        <authorList>
            <person name="Hosoyama A."/>
            <person name="Uohara A."/>
            <person name="Ohji S."/>
            <person name="Ichikawa N."/>
        </authorList>
    </citation>
    <scope>NUCLEOTIDE SEQUENCE [LARGE SCALE GENOMIC DNA]</scope>
    <source>
        <strain evidence="1 2">NBRC 102429</strain>
    </source>
</reference>
<organism evidence="1 2">
    <name type="scientific">Cerasibacillus quisquiliarum</name>
    <dbReference type="NCBI Taxonomy" id="227865"/>
    <lineage>
        <taxon>Bacteria</taxon>
        <taxon>Bacillati</taxon>
        <taxon>Bacillota</taxon>
        <taxon>Bacilli</taxon>
        <taxon>Bacillales</taxon>
        <taxon>Bacillaceae</taxon>
        <taxon>Cerasibacillus</taxon>
    </lineage>
</organism>
<accession>A0A511UZG6</accession>
<evidence type="ECO:0000313" key="2">
    <source>
        <dbReference type="Proteomes" id="UP000321491"/>
    </source>
</evidence>
<protein>
    <submittedName>
        <fullName evidence="1">Uncharacterized protein</fullName>
    </submittedName>
</protein>
<dbReference type="Proteomes" id="UP000321491">
    <property type="component" value="Unassembled WGS sequence"/>
</dbReference>